<proteinExistence type="predicted"/>
<sequence>MNRLMILIDKLESDKQDALDNMIQTQERQKDRHNDHRISERLKIGEKVLVEKTWKRRD</sequence>
<gene>
    <name evidence="2" type="ORF">FWILDA_LOCUS18623</name>
</gene>
<dbReference type="Proteomes" id="UP001153678">
    <property type="component" value="Unassembled WGS sequence"/>
</dbReference>
<keyword evidence="3" id="KW-1185">Reference proteome</keyword>
<reference evidence="2" key="1">
    <citation type="submission" date="2022-08" db="EMBL/GenBank/DDBJ databases">
        <authorList>
            <person name="Kallberg Y."/>
            <person name="Tangrot J."/>
            <person name="Rosling A."/>
        </authorList>
    </citation>
    <scope>NUCLEOTIDE SEQUENCE</scope>
    <source>
        <strain evidence="2">Wild A</strain>
    </source>
</reference>
<keyword evidence="1" id="KW-0175">Coiled coil</keyword>
<name>A0A9W4T9H4_9GLOM</name>
<feature type="non-terminal residue" evidence="2">
    <location>
        <position position="58"/>
    </location>
</feature>
<evidence type="ECO:0000313" key="2">
    <source>
        <dbReference type="EMBL" id="CAI2198539.1"/>
    </source>
</evidence>
<protein>
    <submittedName>
        <fullName evidence="2">19680_t:CDS:1</fullName>
    </submittedName>
</protein>
<accession>A0A9W4T9H4</accession>
<evidence type="ECO:0000256" key="1">
    <source>
        <dbReference type="SAM" id="Coils"/>
    </source>
</evidence>
<comment type="caution">
    <text evidence="2">The sequence shown here is derived from an EMBL/GenBank/DDBJ whole genome shotgun (WGS) entry which is preliminary data.</text>
</comment>
<feature type="coiled-coil region" evidence="1">
    <location>
        <begin position="1"/>
        <end position="28"/>
    </location>
</feature>
<evidence type="ECO:0000313" key="3">
    <source>
        <dbReference type="Proteomes" id="UP001153678"/>
    </source>
</evidence>
<dbReference type="EMBL" id="CAMKVN010018885">
    <property type="protein sequence ID" value="CAI2198539.1"/>
    <property type="molecule type" value="Genomic_DNA"/>
</dbReference>
<organism evidence="2 3">
    <name type="scientific">Funneliformis geosporum</name>
    <dbReference type="NCBI Taxonomy" id="1117311"/>
    <lineage>
        <taxon>Eukaryota</taxon>
        <taxon>Fungi</taxon>
        <taxon>Fungi incertae sedis</taxon>
        <taxon>Mucoromycota</taxon>
        <taxon>Glomeromycotina</taxon>
        <taxon>Glomeromycetes</taxon>
        <taxon>Glomerales</taxon>
        <taxon>Glomeraceae</taxon>
        <taxon>Funneliformis</taxon>
    </lineage>
</organism>
<dbReference type="AlphaFoldDB" id="A0A9W4T9H4"/>